<sequence>MKIDAGEITAADLTIEQTAPLDDEWPGYRLTMIDPSQILPENLDAPFDIALLSGRVSTVEPIEPDPEFLRLQKLMDAGELSSADLTGEQVRLFSREKHRLAAAAVWLPDPRVDSDEGARQLRDNGAHRFLDDGAPPVTG</sequence>
<evidence type="ECO:0000313" key="1">
    <source>
        <dbReference type="EMBL" id="MCI4682254.1"/>
    </source>
</evidence>
<gene>
    <name evidence="1" type="ORF">K2U94_05690</name>
</gene>
<keyword evidence="2" id="KW-1185">Reference proteome</keyword>
<proteinExistence type="predicted"/>
<comment type="caution">
    <text evidence="1">The sequence shown here is derived from an EMBL/GenBank/DDBJ whole genome shotgun (WGS) entry which is preliminary data.</text>
</comment>
<organism evidence="1 2">
    <name type="scientific">Candidatus Rhodoblastus alkanivorans</name>
    <dbReference type="NCBI Taxonomy" id="2954117"/>
    <lineage>
        <taxon>Bacteria</taxon>
        <taxon>Pseudomonadati</taxon>
        <taxon>Pseudomonadota</taxon>
        <taxon>Alphaproteobacteria</taxon>
        <taxon>Hyphomicrobiales</taxon>
        <taxon>Rhodoblastaceae</taxon>
        <taxon>Rhodoblastus</taxon>
    </lineage>
</organism>
<reference evidence="1" key="1">
    <citation type="journal article" date="2022" name="ISME J.">
        <title>Identification of active gaseous-alkane degraders at natural gas seeps.</title>
        <authorList>
            <person name="Farhan Ul Haque M."/>
            <person name="Hernandez M."/>
            <person name="Crombie A.T."/>
            <person name="Murrell J.C."/>
        </authorList>
    </citation>
    <scope>NUCLEOTIDE SEQUENCE</scope>
    <source>
        <strain evidence="1">PC2</strain>
    </source>
</reference>
<dbReference type="EMBL" id="JAIVFP010000001">
    <property type="protein sequence ID" value="MCI4682254.1"/>
    <property type="molecule type" value="Genomic_DNA"/>
</dbReference>
<name>A0ABS9Z3K5_9HYPH</name>
<evidence type="ECO:0000313" key="2">
    <source>
        <dbReference type="Proteomes" id="UP001139104"/>
    </source>
</evidence>
<protein>
    <submittedName>
        <fullName evidence="1">Uncharacterized protein</fullName>
    </submittedName>
</protein>
<accession>A0ABS9Z3K5</accession>
<dbReference type="RefSeq" id="WP_243066281.1">
    <property type="nucleotide sequence ID" value="NZ_JAIVFK010000074.1"/>
</dbReference>
<dbReference type="Proteomes" id="UP001139104">
    <property type="component" value="Unassembled WGS sequence"/>
</dbReference>